<comment type="subunit">
    <text evidence="10">Monomer.</text>
</comment>
<name>A0AAU8ID24_9BACL</name>
<dbReference type="PANTHER" id="PTHR11088:SF60">
    <property type="entry name" value="TRNA DIMETHYLALLYLTRANSFERASE"/>
    <property type="match status" value="1"/>
</dbReference>
<keyword evidence="4 10" id="KW-0808">Transferase</keyword>
<dbReference type="GO" id="GO:0005524">
    <property type="term" value="F:ATP binding"/>
    <property type="evidence" value="ECO:0007669"/>
    <property type="project" value="UniProtKB-UniRule"/>
</dbReference>
<keyword evidence="7 10" id="KW-0067">ATP-binding</keyword>
<dbReference type="PANTHER" id="PTHR11088">
    <property type="entry name" value="TRNA DIMETHYLALLYLTRANSFERASE"/>
    <property type="match status" value="1"/>
</dbReference>
<evidence type="ECO:0000256" key="3">
    <source>
        <dbReference type="ARBA" id="ARBA00005842"/>
    </source>
</evidence>
<gene>
    <name evidence="10 14" type="primary">miaA</name>
    <name evidence="14" type="ORF">ABNN70_10460</name>
</gene>
<dbReference type="InterPro" id="IPR039657">
    <property type="entry name" value="Dimethylallyltransferase"/>
</dbReference>
<keyword evidence="6 10" id="KW-0547">Nucleotide-binding</keyword>
<dbReference type="NCBIfam" id="TIGR00174">
    <property type="entry name" value="miaA"/>
    <property type="match status" value="1"/>
</dbReference>
<evidence type="ECO:0000256" key="12">
    <source>
        <dbReference type="RuleBase" id="RU003784"/>
    </source>
</evidence>
<dbReference type="EMBL" id="CP159510">
    <property type="protein sequence ID" value="XCJ16112.1"/>
    <property type="molecule type" value="Genomic_DNA"/>
</dbReference>
<reference evidence="14" key="1">
    <citation type="submission" date="2024-06" db="EMBL/GenBank/DDBJ databases">
        <authorList>
            <person name="Fan A."/>
            <person name="Zhang F.Y."/>
            <person name="Zhang L."/>
        </authorList>
    </citation>
    <scope>NUCLEOTIDE SEQUENCE</scope>
    <source>
        <strain evidence="14">Y61</strain>
    </source>
</reference>
<dbReference type="InterPro" id="IPR027417">
    <property type="entry name" value="P-loop_NTPase"/>
</dbReference>
<dbReference type="Gene3D" id="3.40.50.300">
    <property type="entry name" value="P-loop containing nucleotide triphosphate hydrolases"/>
    <property type="match status" value="1"/>
</dbReference>
<dbReference type="RefSeq" id="WP_353947749.1">
    <property type="nucleotide sequence ID" value="NZ_CP159510.1"/>
</dbReference>
<evidence type="ECO:0000256" key="8">
    <source>
        <dbReference type="ARBA" id="ARBA00022842"/>
    </source>
</evidence>
<evidence type="ECO:0000256" key="2">
    <source>
        <dbReference type="ARBA" id="ARBA00003213"/>
    </source>
</evidence>
<comment type="function">
    <text evidence="2 10 12">Catalyzes the transfer of a dimethylallyl group onto the adenine at position 37 in tRNAs that read codons beginning with uridine, leading to the formation of N6-(dimethylallyl)adenosine (i(6)A).</text>
</comment>
<dbReference type="Gene3D" id="1.10.20.140">
    <property type="match status" value="1"/>
</dbReference>
<evidence type="ECO:0000256" key="9">
    <source>
        <dbReference type="ARBA" id="ARBA00049563"/>
    </source>
</evidence>
<comment type="cofactor">
    <cofactor evidence="1 10">
        <name>Mg(2+)</name>
        <dbReference type="ChEBI" id="CHEBI:18420"/>
    </cofactor>
</comment>
<evidence type="ECO:0000256" key="13">
    <source>
        <dbReference type="RuleBase" id="RU003785"/>
    </source>
</evidence>
<proteinExistence type="inferred from homology"/>
<dbReference type="Pfam" id="PF01715">
    <property type="entry name" value="IPPT"/>
    <property type="match status" value="1"/>
</dbReference>
<evidence type="ECO:0000256" key="1">
    <source>
        <dbReference type="ARBA" id="ARBA00001946"/>
    </source>
</evidence>
<organism evidence="14">
    <name type="scientific">Sporolactobacillus sp. Y61</name>
    <dbReference type="NCBI Taxonomy" id="3160863"/>
    <lineage>
        <taxon>Bacteria</taxon>
        <taxon>Bacillati</taxon>
        <taxon>Bacillota</taxon>
        <taxon>Bacilli</taxon>
        <taxon>Bacillales</taxon>
        <taxon>Sporolactobacillaceae</taxon>
        <taxon>Sporolactobacillus</taxon>
    </lineage>
</organism>
<evidence type="ECO:0000256" key="11">
    <source>
        <dbReference type="RuleBase" id="RU003783"/>
    </source>
</evidence>
<evidence type="ECO:0000256" key="6">
    <source>
        <dbReference type="ARBA" id="ARBA00022741"/>
    </source>
</evidence>
<evidence type="ECO:0000256" key="4">
    <source>
        <dbReference type="ARBA" id="ARBA00022679"/>
    </source>
</evidence>
<comment type="catalytic activity">
    <reaction evidence="9 10 11">
        <text>adenosine(37) in tRNA + dimethylallyl diphosphate = N(6)-dimethylallyladenosine(37) in tRNA + diphosphate</text>
        <dbReference type="Rhea" id="RHEA:26482"/>
        <dbReference type="Rhea" id="RHEA-COMP:10162"/>
        <dbReference type="Rhea" id="RHEA-COMP:10375"/>
        <dbReference type="ChEBI" id="CHEBI:33019"/>
        <dbReference type="ChEBI" id="CHEBI:57623"/>
        <dbReference type="ChEBI" id="CHEBI:74411"/>
        <dbReference type="ChEBI" id="CHEBI:74415"/>
        <dbReference type="EC" id="2.5.1.75"/>
    </reaction>
</comment>
<feature type="site" description="Interaction with substrate tRNA" evidence="10">
    <location>
        <position position="101"/>
    </location>
</feature>
<dbReference type="GO" id="GO:0052381">
    <property type="term" value="F:tRNA dimethylallyltransferase activity"/>
    <property type="evidence" value="ECO:0007669"/>
    <property type="project" value="UniProtKB-UniRule"/>
</dbReference>
<dbReference type="EC" id="2.5.1.75" evidence="10"/>
<evidence type="ECO:0000256" key="7">
    <source>
        <dbReference type="ARBA" id="ARBA00022840"/>
    </source>
</evidence>
<dbReference type="HAMAP" id="MF_00185">
    <property type="entry name" value="IPP_trans"/>
    <property type="match status" value="1"/>
</dbReference>
<feature type="binding site" evidence="10">
    <location>
        <begin position="10"/>
        <end position="17"/>
    </location>
    <ligand>
        <name>ATP</name>
        <dbReference type="ChEBI" id="CHEBI:30616"/>
    </ligand>
</feature>
<evidence type="ECO:0000256" key="5">
    <source>
        <dbReference type="ARBA" id="ARBA00022694"/>
    </source>
</evidence>
<dbReference type="SUPFAM" id="SSF52540">
    <property type="entry name" value="P-loop containing nucleoside triphosphate hydrolases"/>
    <property type="match status" value="2"/>
</dbReference>
<dbReference type="GO" id="GO:0006400">
    <property type="term" value="P:tRNA modification"/>
    <property type="evidence" value="ECO:0007669"/>
    <property type="project" value="TreeGrafter"/>
</dbReference>
<dbReference type="InterPro" id="IPR018022">
    <property type="entry name" value="IPT"/>
</dbReference>
<accession>A0AAU8ID24</accession>
<dbReference type="AlphaFoldDB" id="A0AAU8ID24"/>
<feature type="binding site" evidence="10">
    <location>
        <begin position="12"/>
        <end position="17"/>
    </location>
    <ligand>
        <name>substrate</name>
    </ligand>
</feature>
<keyword evidence="5 10" id="KW-0819">tRNA processing</keyword>
<protein>
    <recommendedName>
        <fullName evidence="10">tRNA dimethylallyltransferase</fullName>
        <ecNumber evidence="10">2.5.1.75</ecNumber>
    </recommendedName>
    <alternativeName>
        <fullName evidence="10">Dimethylallyl diphosphate:tRNA dimethylallyltransferase</fullName>
        <shortName evidence="10">DMAPP:tRNA dimethylallyltransferase</shortName>
        <shortName evidence="10">DMATase</shortName>
    </alternativeName>
    <alternativeName>
        <fullName evidence="10">Isopentenyl-diphosphate:tRNA isopentenyltransferase</fullName>
        <shortName evidence="10">IPP transferase</shortName>
        <shortName evidence="10">IPPT</shortName>
        <shortName evidence="10">IPTase</shortName>
    </alternativeName>
</protein>
<comment type="caution">
    <text evidence="10">Lacks conserved residue(s) required for the propagation of feature annotation.</text>
</comment>
<evidence type="ECO:0000313" key="14">
    <source>
        <dbReference type="EMBL" id="XCJ16112.1"/>
    </source>
</evidence>
<feature type="site" description="Interaction with substrate tRNA" evidence="10">
    <location>
        <position position="124"/>
    </location>
</feature>
<comment type="similarity">
    <text evidence="3 10 13">Belongs to the IPP transferase family.</text>
</comment>
<evidence type="ECO:0000256" key="10">
    <source>
        <dbReference type="HAMAP-Rule" id="MF_00185"/>
    </source>
</evidence>
<sequence length="312" mass="35774">MHKQMIAVVGPTAVGKTKLSIFLAKHLKGEIINGDAFQVYRGLDIGTAKISTEETEGVPHHLFDIRNPGETYSAADYQKDARQIIREIQSRGNVPILVGGTGFYVKSALFDYHFSNVGSNPEYRMYLEEAEKKKGSGFLYEHLKSVDPDAACHIHPNNLIRVIRALEVTHETGIPFSRQQKQVSDVPLFHVMIIGLTMARELLYERINQRVNLMMGKGLLHEVQELYEKGLRDSQAMQAIGYKEFFPYFDGKITLDQAVDQLKKNSRHYAKRQLTWFRRQMNVSWFDMTDALSDFSIQADKILQFVQKKMSR</sequence>
<keyword evidence="8 10" id="KW-0460">Magnesium</keyword>